<keyword evidence="1" id="KW-0732">Signal</keyword>
<dbReference type="InterPro" id="IPR050491">
    <property type="entry name" value="AmpC-like"/>
</dbReference>
<accession>A0ABT8R396</accession>
<comment type="caution">
    <text evidence="3">The sequence shown here is derived from an EMBL/GenBank/DDBJ whole genome shotgun (WGS) entry which is preliminary data.</text>
</comment>
<organism evidence="3 4">
    <name type="scientific">Rhodocytophaga aerolata</name>
    <dbReference type="NCBI Taxonomy" id="455078"/>
    <lineage>
        <taxon>Bacteria</taxon>
        <taxon>Pseudomonadati</taxon>
        <taxon>Bacteroidota</taxon>
        <taxon>Cytophagia</taxon>
        <taxon>Cytophagales</taxon>
        <taxon>Rhodocytophagaceae</taxon>
        <taxon>Rhodocytophaga</taxon>
    </lineage>
</organism>
<gene>
    <name evidence="3" type="ORF">Q0590_09990</name>
</gene>
<feature type="domain" description="Beta-lactamase-related" evidence="2">
    <location>
        <begin position="30"/>
        <end position="369"/>
    </location>
</feature>
<evidence type="ECO:0000256" key="1">
    <source>
        <dbReference type="SAM" id="SignalP"/>
    </source>
</evidence>
<dbReference type="PANTHER" id="PTHR46825">
    <property type="entry name" value="D-ALANYL-D-ALANINE-CARBOXYPEPTIDASE/ENDOPEPTIDASE AMPH"/>
    <property type="match status" value="1"/>
</dbReference>
<dbReference type="Proteomes" id="UP001168528">
    <property type="component" value="Unassembled WGS sequence"/>
</dbReference>
<feature type="chain" id="PRO_5046666088" evidence="1">
    <location>
        <begin position="19"/>
        <end position="397"/>
    </location>
</feature>
<evidence type="ECO:0000313" key="4">
    <source>
        <dbReference type="Proteomes" id="UP001168528"/>
    </source>
</evidence>
<evidence type="ECO:0000259" key="2">
    <source>
        <dbReference type="Pfam" id="PF00144"/>
    </source>
</evidence>
<dbReference type="GO" id="GO:0016787">
    <property type="term" value="F:hydrolase activity"/>
    <property type="evidence" value="ECO:0007669"/>
    <property type="project" value="UniProtKB-KW"/>
</dbReference>
<evidence type="ECO:0000313" key="3">
    <source>
        <dbReference type="EMBL" id="MDO1446581.1"/>
    </source>
</evidence>
<sequence length="397" mass="44040">MKAFITLGMLLFSMVTFAQEAQKQTIDSLARLYMGSEKNRLLAIGIVEAGKKQIFSFGQAYNSQQIKVKSNEAVFELGELSSLFTTTLLARMAVEGDLNIETPLQALMPGQRLPVYQKLTCEPVGPGYNLYACDPKTNDETISILLCNLATHTAGFPANPPDFISRLHPKNPYASYTTKDLYRYLNNHPITFTSGFEYQYSHVGMALLGHSLALKTSRPYETLLQERVLQPLNLSHTFHLFPAEAHNNRIQGYTQTNKAAKPWEFDVLAPSAGLHGTIEDMMQFLAVNMGVTETEWLPAVRLAQNPRETIRHKELKGSKAGLGWIMSNLPGTTEEIIWLAGKTGGFAAYIAFTSDYTRGVVILSNQAKPLNQTGIQILKTLQAETGSRTVHAPVLLR</sequence>
<dbReference type="PANTHER" id="PTHR46825:SF8">
    <property type="entry name" value="BETA-LACTAMASE-RELATED"/>
    <property type="match status" value="1"/>
</dbReference>
<dbReference type="RefSeq" id="WP_302037382.1">
    <property type="nucleotide sequence ID" value="NZ_JAUKPO010000004.1"/>
</dbReference>
<feature type="signal peptide" evidence="1">
    <location>
        <begin position="1"/>
        <end position="18"/>
    </location>
</feature>
<dbReference type="Pfam" id="PF00144">
    <property type="entry name" value="Beta-lactamase"/>
    <property type="match status" value="1"/>
</dbReference>
<dbReference type="SUPFAM" id="SSF56601">
    <property type="entry name" value="beta-lactamase/transpeptidase-like"/>
    <property type="match status" value="1"/>
</dbReference>
<reference evidence="3" key="1">
    <citation type="submission" date="2023-07" db="EMBL/GenBank/DDBJ databases">
        <title>The genome sequence of Rhodocytophaga aerolata KACC 12507.</title>
        <authorList>
            <person name="Zhang X."/>
        </authorList>
    </citation>
    <scope>NUCLEOTIDE SEQUENCE</scope>
    <source>
        <strain evidence="3">KACC 12507</strain>
    </source>
</reference>
<dbReference type="EMBL" id="JAUKPO010000004">
    <property type="protein sequence ID" value="MDO1446581.1"/>
    <property type="molecule type" value="Genomic_DNA"/>
</dbReference>
<dbReference type="InterPro" id="IPR001466">
    <property type="entry name" value="Beta-lactam-related"/>
</dbReference>
<name>A0ABT8R396_9BACT</name>
<keyword evidence="3" id="KW-0378">Hydrolase</keyword>
<keyword evidence="4" id="KW-1185">Reference proteome</keyword>
<protein>
    <submittedName>
        <fullName evidence="3">Serine hydrolase</fullName>
    </submittedName>
</protein>
<dbReference type="Gene3D" id="3.40.710.10">
    <property type="entry name" value="DD-peptidase/beta-lactamase superfamily"/>
    <property type="match status" value="1"/>
</dbReference>
<dbReference type="InterPro" id="IPR012338">
    <property type="entry name" value="Beta-lactam/transpept-like"/>
</dbReference>
<proteinExistence type="predicted"/>